<dbReference type="EMBL" id="GL348714">
    <property type="protein sequence ID" value="EFH63046.1"/>
    <property type="molecule type" value="Genomic_DNA"/>
</dbReference>
<reference evidence="3" key="1">
    <citation type="journal article" date="2011" name="Nat. Genet.">
        <title>The Arabidopsis lyrata genome sequence and the basis of rapid genome size change.</title>
        <authorList>
            <person name="Hu T.T."/>
            <person name="Pattyn P."/>
            <person name="Bakker E.G."/>
            <person name="Cao J."/>
            <person name="Cheng J.-F."/>
            <person name="Clark R.M."/>
            <person name="Fahlgren N."/>
            <person name="Fawcett J.A."/>
            <person name="Grimwood J."/>
            <person name="Gundlach H."/>
            <person name="Haberer G."/>
            <person name="Hollister J.D."/>
            <person name="Ossowski S."/>
            <person name="Ottilar R.P."/>
            <person name="Salamov A.A."/>
            <person name="Schneeberger K."/>
            <person name="Spannagl M."/>
            <person name="Wang X."/>
            <person name="Yang L."/>
            <person name="Nasrallah M.E."/>
            <person name="Bergelson J."/>
            <person name="Carrington J.C."/>
            <person name="Gaut B.S."/>
            <person name="Schmutz J."/>
            <person name="Mayer K.F.X."/>
            <person name="Van de Peer Y."/>
            <person name="Grigoriev I.V."/>
            <person name="Nordborg M."/>
            <person name="Weigel D."/>
            <person name="Guo Y.-L."/>
        </authorList>
    </citation>
    <scope>NUCLEOTIDE SEQUENCE [LARGE SCALE GENOMIC DNA]</scope>
    <source>
        <strain evidence="3">cv. MN47</strain>
    </source>
</reference>
<accession>D7KZ39</accession>
<evidence type="ECO:0000313" key="2">
    <source>
        <dbReference type="EMBL" id="EFH63046.1"/>
    </source>
</evidence>
<evidence type="ECO:0000256" key="1">
    <source>
        <dbReference type="SAM" id="MobiDB-lite"/>
    </source>
</evidence>
<feature type="region of interest" description="Disordered" evidence="1">
    <location>
        <begin position="1"/>
        <end position="20"/>
    </location>
</feature>
<organism evidence="3">
    <name type="scientific">Arabidopsis lyrata subsp. lyrata</name>
    <name type="common">Lyre-leaved rock-cress</name>
    <dbReference type="NCBI Taxonomy" id="81972"/>
    <lineage>
        <taxon>Eukaryota</taxon>
        <taxon>Viridiplantae</taxon>
        <taxon>Streptophyta</taxon>
        <taxon>Embryophyta</taxon>
        <taxon>Tracheophyta</taxon>
        <taxon>Spermatophyta</taxon>
        <taxon>Magnoliopsida</taxon>
        <taxon>eudicotyledons</taxon>
        <taxon>Gunneridae</taxon>
        <taxon>Pentapetalae</taxon>
        <taxon>rosids</taxon>
        <taxon>malvids</taxon>
        <taxon>Brassicales</taxon>
        <taxon>Brassicaceae</taxon>
        <taxon>Camelineae</taxon>
        <taxon>Arabidopsis</taxon>
    </lineage>
</organism>
<dbReference type="Proteomes" id="UP000008694">
    <property type="component" value="Unassembled WGS sequence"/>
</dbReference>
<protein>
    <submittedName>
        <fullName evidence="2">Predicted protein</fullName>
    </submittedName>
</protein>
<proteinExistence type="predicted"/>
<dbReference type="HOGENOM" id="CLU_2870628_0_0_1"/>
<sequence length="64" mass="7186">MGCLNKKSSRNNLDSRHSLDSNLLDNNLLGILDSNLLDNRNLDNNLLGILDSNLLNKFNLLVSY</sequence>
<dbReference type="AlphaFoldDB" id="D7KZ39"/>
<gene>
    <name evidence="2" type="ORF">ARALYDRAFT_675695</name>
</gene>
<keyword evidence="3" id="KW-1185">Reference proteome</keyword>
<dbReference type="Gramene" id="Al_scaffold_0002_845">
    <property type="protein sequence ID" value="Al_scaffold_0002_845"/>
    <property type="gene ID" value="Al_scaffold_0002_845"/>
</dbReference>
<evidence type="ECO:0000313" key="3">
    <source>
        <dbReference type="Proteomes" id="UP000008694"/>
    </source>
</evidence>
<name>D7KZ39_ARALL</name>